<reference evidence="1" key="1">
    <citation type="submission" date="2021-06" db="EMBL/GenBank/DDBJ databases">
        <authorList>
            <person name="Kallberg Y."/>
            <person name="Tangrot J."/>
            <person name="Rosling A."/>
        </authorList>
    </citation>
    <scope>NUCLEOTIDE SEQUENCE</scope>
    <source>
        <strain evidence="1">UK204</strain>
    </source>
</reference>
<evidence type="ECO:0000313" key="1">
    <source>
        <dbReference type="EMBL" id="CAG8763440.1"/>
    </source>
</evidence>
<sequence>EVESERAVREAFHNSLKVLLDPILTLNNNGVDLTIHDETFWFFPRISVVISDWPEASMFCLT</sequence>
<evidence type="ECO:0000313" key="2">
    <source>
        <dbReference type="Proteomes" id="UP000789570"/>
    </source>
</evidence>
<name>A0A9N9J5D2_9GLOM</name>
<comment type="caution">
    <text evidence="1">The sequence shown here is derived from an EMBL/GenBank/DDBJ whole genome shotgun (WGS) entry which is preliminary data.</text>
</comment>
<dbReference type="EMBL" id="CAJVPQ010023747">
    <property type="protein sequence ID" value="CAG8763440.1"/>
    <property type="molecule type" value="Genomic_DNA"/>
</dbReference>
<dbReference type="AlphaFoldDB" id="A0A9N9J5D2"/>
<gene>
    <name evidence="1" type="ORF">FCALED_LOCUS17072</name>
</gene>
<feature type="non-terminal residue" evidence="1">
    <location>
        <position position="1"/>
    </location>
</feature>
<protein>
    <submittedName>
        <fullName evidence="1">78_t:CDS:1</fullName>
    </submittedName>
</protein>
<proteinExistence type="predicted"/>
<keyword evidence="2" id="KW-1185">Reference proteome</keyword>
<dbReference type="Proteomes" id="UP000789570">
    <property type="component" value="Unassembled WGS sequence"/>
</dbReference>
<dbReference type="OrthoDB" id="2376199at2759"/>
<feature type="non-terminal residue" evidence="1">
    <location>
        <position position="62"/>
    </location>
</feature>
<accession>A0A9N9J5D2</accession>
<organism evidence="1 2">
    <name type="scientific">Funneliformis caledonium</name>
    <dbReference type="NCBI Taxonomy" id="1117310"/>
    <lineage>
        <taxon>Eukaryota</taxon>
        <taxon>Fungi</taxon>
        <taxon>Fungi incertae sedis</taxon>
        <taxon>Mucoromycota</taxon>
        <taxon>Glomeromycotina</taxon>
        <taxon>Glomeromycetes</taxon>
        <taxon>Glomerales</taxon>
        <taxon>Glomeraceae</taxon>
        <taxon>Funneliformis</taxon>
    </lineage>
</organism>